<feature type="chain" id="PRO_5045602026" evidence="1">
    <location>
        <begin position="29"/>
        <end position="403"/>
    </location>
</feature>
<dbReference type="PROSITE" id="PS51257">
    <property type="entry name" value="PROKAR_LIPOPROTEIN"/>
    <property type="match status" value="1"/>
</dbReference>
<sequence length="403" mass="45262">MKWKKTVTAGSVLLALQLMLSGCWFNSASEDSAVKSGSGKTESANLIPGNKASDYQMLRPKSSNTTRGYIQYGPKNLVDMDQLETGLMDLSKDVFSPNDYVFQMGQYLTDKDLNGILYRKGQEPKGSKVSGLNPALGKGKTIVDQSKDSPKYINYVLEQDYMKKEKGKYKLAGLSIAVSLNSVYADNINYNNKIYPISVKLSRAKVEAWGKAHAQQIVQRIRSLGRDNQDQSDKTYEDIQKVPIFLSLYIAAEPQSYVPGDFFAKTVVNAGSSAIGKWTAVDQQHVLFPSDAATKGYKEDLAKFNKFKNDVQKYYPNYVGVIGKASYQNKDMNDLTININFNKFVDESEMIGFTNYVTSLVKNRFPFTRSIPVHIYIASNNTQEALIERTDSMDDPYVHLYQH</sequence>
<dbReference type="InterPro" id="IPR011426">
    <property type="entry name" value="CamS"/>
</dbReference>
<evidence type="ECO:0000313" key="3">
    <source>
        <dbReference type="Proteomes" id="UP001203004"/>
    </source>
</evidence>
<reference evidence="2 3" key="1">
    <citation type="submission" date="2022-05" db="EMBL/GenBank/DDBJ databases">
        <title>Sporolactobacillus sp nov CPB3-1, isolated from tree bark (Mangifera indica L.).</title>
        <authorList>
            <person name="Phuengjayaem S."/>
            <person name="Tanasupawat S."/>
        </authorList>
    </citation>
    <scope>NUCLEOTIDE SEQUENCE [LARGE SCALE GENOMIC DNA]</scope>
    <source>
        <strain evidence="2 3">CPB3-1</strain>
    </source>
</reference>
<dbReference type="RefSeq" id="WP_249102719.1">
    <property type="nucleotide sequence ID" value="NZ_JAMAST010000020.1"/>
</dbReference>
<dbReference type="Gene3D" id="3.10.570.10">
    <property type="entry name" value="sex pheromone staph- cam373 precursor domain"/>
    <property type="match status" value="1"/>
</dbReference>
<gene>
    <name evidence="2" type="ORF">M3N64_12295</name>
</gene>
<dbReference type="Proteomes" id="UP001203004">
    <property type="component" value="Unassembled WGS sequence"/>
</dbReference>
<dbReference type="EMBL" id="JAMAST010000020">
    <property type="protein sequence ID" value="MCL1632699.1"/>
    <property type="molecule type" value="Genomic_DNA"/>
</dbReference>
<feature type="signal peptide" evidence="1">
    <location>
        <begin position="1"/>
        <end position="28"/>
    </location>
</feature>
<protein>
    <submittedName>
        <fullName evidence="2">CamS family sex pheromone protein</fullName>
    </submittedName>
</protein>
<keyword evidence="1" id="KW-0732">Signal</keyword>
<evidence type="ECO:0000256" key="1">
    <source>
        <dbReference type="SAM" id="SignalP"/>
    </source>
</evidence>
<accession>A0ABT0MCU8</accession>
<dbReference type="PIRSF" id="PIRSF012509">
    <property type="entry name" value="CamS"/>
    <property type="match status" value="1"/>
</dbReference>
<keyword evidence="3" id="KW-1185">Reference proteome</keyword>
<evidence type="ECO:0000313" key="2">
    <source>
        <dbReference type="EMBL" id="MCL1632699.1"/>
    </source>
</evidence>
<dbReference type="Pfam" id="PF07537">
    <property type="entry name" value="CamS"/>
    <property type="match status" value="1"/>
</dbReference>
<proteinExistence type="predicted"/>
<comment type="caution">
    <text evidence="2">The sequence shown here is derived from an EMBL/GenBank/DDBJ whole genome shotgun (WGS) entry which is preliminary data.</text>
</comment>
<name>A0ABT0MCU8_9BACL</name>
<organism evidence="2 3">
    <name type="scientific">Sporolactobacillus mangiferae</name>
    <dbReference type="NCBI Taxonomy" id="2940498"/>
    <lineage>
        <taxon>Bacteria</taxon>
        <taxon>Bacillati</taxon>
        <taxon>Bacillota</taxon>
        <taxon>Bacilli</taxon>
        <taxon>Bacillales</taxon>
        <taxon>Sporolactobacillaceae</taxon>
        <taxon>Sporolactobacillus</taxon>
    </lineage>
</organism>
<dbReference type="CDD" id="cd13441">
    <property type="entry name" value="CamS_repeat_1"/>
    <property type="match status" value="1"/>
</dbReference>
<dbReference type="CDD" id="cd13440">
    <property type="entry name" value="CamS_repeat_2"/>
    <property type="match status" value="1"/>
</dbReference>